<accession>A0A0U2MAF9</accession>
<dbReference type="EMBL" id="CP006867">
    <property type="protein sequence ID" value="ALU12189.1"/>
    <property type="molecule type" value="Genomic_DNA"/>
</dbReference>
<reference evidence="1 2" key="1">
    <citation type="submission" date="2013-11" db="EMBL/GenBank/DDBJ databases">
        <title>Comparative genomics of Ignicoccus.</title>
        <authorList>
            <person name="Podar M."/>
        </authorList>
    </citation>
    <scope>NUCLEOTIDE SEQUENCE [LARGE SCALE GENOMIC DNA]</scope>
    <source>
        <strain evidence="1 2">DSM 13165</strain>
    </source>
</reference>
<organism evidence="1 2">
    <name type="scientific">Ignicoccus islandicus DSM 13165</name>
    <dbReference type="NCBI Taxonomy" id="940295"/>
    <lineage>
        <taxon>Archaea</taxon>
        <taxon>Thermoproteota</taxon>
        <taxon>Thermoprotei</taxon>
        <taxon>Desulfurococcales</taxon>
        <taxon>Desulfurococcaceae</taxon>
        <taxon>Ignicoccus</taxon>
    </lineage>
</organism>
<dbReference type="Proteomes" id="UP000060778">
    <property type="component" value="Chromosome"/>
</dbReference>
<evidence type="ECO:0000313" key="1">
    <source>
        <dbReference type="EMBL" id="ALU12189.1"/>
    </source>
</evidence>
<evidence type="ECO:0000313" key="2">
    <source>
        <dbReference type="Proteomes" id="UP000060778"/>
    </source>
</evidence>
<dbReference type="STRING" id="940295.EYM_01210"/>
<dbReference type="KEGG" id="iis:EYM_01210"/>
<dbReference type="AlphaFoldDB" id="A0A0U2MAF9"/>
<sequence>MDTVPSGAILESEFARDFGLSTLFIRSGTCNCFLSLEEVEGCSELKCGFSGDCKVWSSTEMLYSHVGTLFVTVILKRELLEAMAGNDALKINELMSDFEEAERVLECALEALEKQFVKRTSLYKRLREMRYSS</sequence>
<proteinExistence type="predicted"/>
<gene>
    <name evidence="1" type="ORF">EYM_01210</name>
</gene>
<keyword evidence="2" id="KW-1185">Reference proteome</keyword>
<name>A0A0U2MAF9_9CREN</name>
<protein>
    <submittedName>
        <fullName evidence="1">Uncharacterized protein</fullName>
    </submittedName>
</protein>